<dbReference type="InterPro" id="IPR015421">
    <property type="entry name" value="PyrdxlP-dep_Trfase_major"/>
</dbReference>
<dbReference type="InterPro" id="IPR015422">
    <property type="entry name" value="PyrdxlP-dep_Trfase_small"/>
</dbReference>
<name>A0A1V9A615_SACPI</name>
<keyword evidence="5" id="KW-1185">Reference proteome</keyword>
<evidence type="ECO:0000313" key="5">
    <source>
        <dbReference type="Proteomes" id="UP000192591"/>
    </source>
</evidence>
<gene>
    <name evidence="4" type="ORF">B1813_10395</name>
</gene>
<keyword evidence="4" id="KW-0032">Aminotransferase</keyword>
<dbReference type="PIRSF" id="PIRSF000521">
    <property type="entry name" value="Transaminase_4ab_Lys_Orn"/>
    <property type="match status" value="1"/>
</dbReference>
<dbReference type="SUPFAM" id="SSF53383">
    <property type="entry name" value="PLP-dependent transferases"/>
    <property type="match status" value="1"/>
</dbReference>
<dbReference type="Gene3D" id="3.40.640.10">
    <property type="entry name" value="Type I PLP-dependent aspartate aminotransferase-like (Major domain)"/>
    <property type="match status" value="1"/>
</dbReference>
<reference evidence="4 5" key="1">
    <citation type="submission" date="2017-02" db="EMBL/GenBank/DDBJ databases">
        <title>Draft genome of Saccharomonospora sp. 154.</title>
        <authorList>
            <person name="Alonso-Carmona G.S."/>
            <person name="De La Haba R."/>
            <person name="Vera-Gargallo B."/>
            <person name="Sandoval-Trujillo A.H."/>
            <person name="Ramirez-Duran N."/>
            <person name="Ventosa A."/>
        </authorList>
    </citation>
    <scope>NUCLEOTIDE SEQUENCE [LARGE SCALE GENOMIC DNA]</scope>
    <source>
        <strain evidence="4 5">LRS4.154</strain>
    </source>
</reference>
<dbReference type="EMBL" id="MWIH01000005">
    <property type="protein sequence ID" value="OQO92577.1"/>
    <property type="molecule type" value="Genomic_DNA"/>
</dbReference>
<evidence type="ECO:0000256" key="1">
    <source>
        <dbReference type="ARBA" id="ARBA00008954"/>
    </source>
</evidence>
<dbReference type="STRING" id="1962155.B1813_10395"/>
<dbReference type="CDD" id="cd00610">
    <property type="entry name" value="OAT_like"/>
    <property type="match status" value="1"/>
</dbReference>
<keyword evidence="4" id="KW-0808">Transferase</keyword>
<sequence>MAAETVDTFHWPAETRSFCAELPFTPRTTIFEYGRGIHLYDARGRDFLDALSGVFVTCFGYDCAPITEAMTEQLRRGLTFQPPLHGTNHNALRLADALTGIAPDGISAVKLLSGGSEAVEAAIRLARLYHTVSGNPAKQKIISHYESYHGATYGSLALTGHPGVKVFGSPMPDVVHTMPPEALAKQWGLTAEQAGEQAAAMIEQTIVAEGPENVAALVVETFSQLRELVAPDRGYFTRVREICDRYDVLLVFDEIVTGFGRTGENFGSQTVGVTPDLICAGKGISGGYAPLSALLIHERVASPFRDDDGHMAFGTTHTFSGNPLAAAAGLAAVTHFTEGGFLPRIRQLSDHLRRTLTAAVGDRGTVNLSGLLCGVSVPDPDGRGIGDLIEAKCWDHGVIVRGMPYGIMLAPPFITTTTELDEICAVVGAAVDEVVG</sequence>
<dbReference type="Gene3D" id="3.90.1150.10">
    <property type="entry name" value="Aspartate Aminotransferase, domain 1"/>
    <property type="match status" value="1"/>
</dbReference>
<dbReference type="InterPro" id="IPR049704">
    <property type="entry name" value="Aminotrans_3_PPA_site"/>
</dbReference>
<proteinExistence type="inferred from homology"/>
<protein>
    <submittedName>
        <fullName evidence="4">Aspartate aminotransferase family protein</fullName>
    </submittedName>
</protein>
<organism evidence="4 5">
    <name type="scientific">Saccharomonospora piscinae</name>
    <dbReference type="NCBI Taxonomy" id="687388"/>
    <lineage>
        <taxon>Bacteria</taxon>
        <taxon>Bacillati</taxon>
        <taxon>Actinomycetota</taxon>
        <taxon>Actinomycetes</taxon>
        <taxon>Pseudonocardiales</taxon>
        <taxon>Pseudonocardiaceae</taxon>
        <taxon>Saccharomonospora</taxon>
    </lineage>
</organism>
<evidence type="ECO:0000256" key="2">
    <source>
        <dbReference type="ARBA" id="ARBA00022898"/>
    </source>
</evidence>
<evidence type="ECO:0000313" key="4">
    <source>
        <dbReference type="EMBL" id="OQO92577.1"/>
    </source>
</evidence>
<dbReference type="AlphaFoldDB" id="A0A1V9A615"/>
<comment type="similarity">
    <text evidence="1 3">Belongs to the class-III pyridoxal-phosphate-dependent aminotransferase family.</text>
</comment>
<dbReference type="InterPro" id="IPR015424">
    <property type="entry name" value="PyrdxlP-dep_Trfase"/>
</dbReference>
<keyword evidence="2 3" id="KW-0663">Pyridoxal phosphate</keyword>
<accession>A0A1V9A615</accession>
<dbReference type="Proteomes" id="UP000192591">
    <property type="component" value="Unassembled WGS sequence"/>
</dbReference>
<dbReference type="GO" id="GO:0008483">
    <property type="term" value="F:transaminase activity"/>
    <property type="evidence" value="ECO:0007669"/>
    <property type="project" value="UniProtKB-KW"/>
</dbReference>
<dbReference type="PANTHER" id="PTHR43094:SF1">
    <property type="entry name" value="AMINOTRANSFERASE CLASS-III"/>
    <property type="match status" value="1"/>
</dbReference>
<dbReference type="PANTHER" id="PTHR43094">
    <property type="entry name" value="AMINOTRANSFERASE"/>
    <property type="match status" value="1"/>
</dbReference>
<comment type="caution">
    <text evidence="4">The sequence shown here is derived from an EMBL/GenBank/DDBJ whole genome shotgun (WGS) entry which is preliminary data.</text>
</comment>
<dbReference type="PROSITE" id="PS00600">
    <property type="entry name" value="AA_TRANSFER_CLASS_3"/>
    <property type="match status" value="1"/>
</dbReference>
<dbReference type="InterPro" id="IPR005814">
    <property type="entry name" value="Aminotrans_3"/>
</dbReference>
<dbReference type="RefSeq" id="WP_081191619.1">
    <property type="nucleotide sequence ID" value="NZ_MWIH01000005.1"/>
</dbReference>
<dbReference type="Pfam" id="PF00202">
    <property type="entry name" value="Aminotran_3"/>
    <property type="match status" value="1"/>
</dbReference>
<evidence type="ECO:0000256" key="3">
    <source>
        <dbReference type="RuleBase" id="RU003560"/>
    </source>
</evidence>
<dbReference type="GO" id="GO:0030170">
    <property type="term" value="F:pyridoxal phosphate binding"/>
    <property type="evidence" value="ECO:0007669"/>
    <property type="project" value="InterPro"/>
</dbReference>